<protein>
    <submittedName>
        <fullName evidence="7">Uncharacterized protein</fullName>
    </submittedName>
</protein>
<evidence type="ECO:0000313" key="8">
    <source>
        <dbReference type="Proteomes" id="UP000676336"/>
    </source>
</evidence>
<comment type="subcellular location">
    <subcellularLocation>
        <location evidence="1">Membrane</location>
        <topology evidence="1">Multi-pass membrane protein</topology>
    </subcellularLocation>
</comment>
<evidence type="ECO:0000256" key="6">
    <source>
        <dbReference type="SAM" id="Phobius"/>
    </source>
</evidence>
<dbReference type="GO" id="GO:0022857">
    <property type="term" value="F:transmembrane transporter activity"/>
    <property type="evidence" value="ECO:0007669"/>
    <property type="project" value="TreeGrafter"/>
</dbReference>
<sequence>MKQIRADMFFVILAISLIVGVTVIYLRSITVALMTNICVGLSFACAYFSYKIIFGIDLFPYINLMATFILIGISCDNVFV</sequence>
<dbReference type="GO" id="GO:0016020">
    <property type="term" value="C:membrane"/>
    <property type="evidence" value="ECO:0007669"/>
    <property type="project" value="UniProtKB-SubCell"/>
</dbReference>
<feature type="non-terminal residue" evidence="7">
    <location>
        <position position="1"/>
    </location>
</feature>
<reference evidence="7" key="1">
    <citation type="submission" date="2021-02" db="EMBL/GenBank/DDBJ databases">
        <authorList>
            <person name="Nowell W R."/>
        </authorList>
    </citation>
    <scope>NUCLEOTIDE SEQUENCE</scope>
</reference>
<evidence type="ECO:0000256" key="5">
    <source>
        <dbReference type="ARBA" id="ARBA00023180"/>
    </source>
</evidence>
<dbReference type="SUPFAM" id="SSF82866">
    <property type="entry name" value="Multidrug efflux transporter AcrB transmembrane domain"/>
    <property type="match status" value="1"/>
</dbReference>
<dbReference type="InterPro" id="IPR052081">
    <property type="entry name" value="Dispatched_Hh_regulator"/>
</dbReference>
<dbReference type="Proteomes" id="UP000676336">
    <property type="component" value="Unassembled WGS sequence"/>
</dbReference>
<gene>
    <name evidence="7" type="ORF">SMN809_LOCUS26018</name>
</gene>
<dbReference type="PANTHER" id="PTHR45951:SF3">
    <property type="entry name" value="PROTEIN DISPATCHED"/>
    <property type="match status" value="1"/>
</dbReference>
<organism evidence="7 8">
    <name type="scientific">Rotaria magnacalcarata</name>
    <dbReference type="NCBI Taxonomy" id="392030"/>
    <lineage>
        <taxon>Eukaryota</taxon>
        <taxon>Metazoa</taxon>
        <taxon>Spiralia</taxon>
        <taxon>Gnathifera</taxon>
        <taxon>Rotifera</taxon>
        <taxon>Eurotatoria</taxon>
        <taxon>Bdelloidea</taxon>
        <taxon>Philodinida</taxon>
        <taxon>Philodinidae</taxon>
        <taxon>Rotaria</taxon>
    </lineage>
</organism>
<evidence type="ECO:0000256" key="1">
    <source>
        <dbReference type="ARBA" id="ARBA00004141"/>
    </source>
</evidence>
<name>A0A8S2TNV2_9BILA</name>
<keyword evidence="5" id="KW-0325">Glycoprotein</keyword>
<dbReference type="AlphaFoldDB" id="A0A8S2TNV2"/>
<feature type="transmembrane region" description="Helical" evidence="6">
    <location>
        <begin position="6"/>
        <end position="26"/>
    </location>
</feature>
<dbReference type="PANTHER" id="PTHR45951">
    <property type="entry name" value="PROTEIN DISPATCHED-RELATED"/>
    <property type="match status" value="1"/>
</dbReference>
<evidence type="ECO:0000256" key="3">
    <source>
        <dbReference type="ARBA" id="ARBA00022989"/>
    </source>
</evidence>
<accession>A0A8S2TNV2</accession>
<comment type="caution">
    <text evidence="7">The sequence shown here is derived from an EMBL/GenBank/DDBJ whole genome shotgun (WGS) entry which is preliminary data.</text>
</comment>
<keyword evidence="2 6" id="KW-0812">Transmembrane</keyword>
<evidence type="ECO:0000313" key="7">
    <source>
        <dbReference type="EMBL" id="CAF4299171.1"/>
    </source>
</evidence>
<keyword evidence="3 6" id="KW-1133">Transmembrane helix</keyword>
<keyword evidence="4 6" id="KW-0472">Membrane</keyword>
<feature type="transmembrane region" description="Helical" evidence="6">
    <location>
        <begin position="59"/>
        <end position="79"/>
    </location>
</feature>
<proteinExistence type="predicted"/>
<evidence type="ECO:0000256" key="4">
    <source>
        <dbReference type="ARBA" id="ARBA00023136"/>
    </source>
</evidence>
<dbReference type="GO" id="GO:0007224">
    <property type="term" value="P:smoothened signaling pathway"/>
    <property type="evidence" value="ECO:0007669"/>
    <property type="project" value="TreeGrafter"/>
</dbReference>
<dbReference type="EMBL" id="CAJOBI010035914">
    <property type="protein sequence ID" value="CAF4299171.1"/>
    <property type="molecule type" value="Genomic_DNA"/>
</dbReference>
<evidence type="ECO:0000256" key="2">
    <source>
        <dbReference type="ARBA" id="ARBA00022692"/>
    </source>
</evidence>